<dbReference type="InterPro" id="IPR036140">
    <property type="entry name" value="PFN_sf"/>
</dbReference>
<evidence type="ECO:0008006" key="2">
    <source>
        <dbReference type="Google" id="ProtNLM"/>
    </source>
</evidence>
<dbReference type="InterPro" id="IPR048278">
    <property type="entry name" value="PFN"/>
</dbReference>
<dbReference type="Pfam" id="PF00235">
    <property type="entry name" value="Profilin"/>
    <property type="match status" value="1"/>
</dbReference>
<dbReference type="EMBL" id="KQ419409">
    <property type="protein sequence ID" value="KOF83636.1"/>
    <property type="molecule type" value="Genomic_DNA"/>
</dbReference>
<proteinExistence type="predicted"/>
<organism evidence="1">
    <name type="scientific">Octopus bimaculoides</name>
    <name type="common">California two-spotted octopus</name>
    <dbReference type="NCBI Taxonomy" id="37653"/>
    <lineage>
        <taxon>Eukaryota</taxon>
        <taxon>Metazoa</taxon>
        <taxon>Spiralia</taxon>
        <taxon>Lophotrochozoa</taxon>
        <taxon>Mollusca</taxon>
        <taxon>Cephalopoda</taxon>
        <taxon>Coleoidea</taxon>
        <taxon>Octopodiformes</taxon>
        <taxon>Octopoda</taxon>
        <taxon>Incirrata</taxon>
        <taxon>Octopodidae</taxon>
        <taxon>Octopus</taxon>
    </lineage>
</organism>
<sequence>MLMRDVLYKLTARGKVEHAAIYNFNGEKIANTDGVELSVDEIKSLMQCLTDQKKQLIQMKLAGNSYTCMHHTSPNAFVGRADQTLFVACKCKKSLVVGLAHTDSPGSCIYEITKFGSQIRQRGY</sequence>
<reference evidence="1" key="1">
    <citation type="submission" date="2015-07" db="EMBL/GenBank/DDBJ databases">
        <title>MeaNS - Measles Nucleotide Surveillance Program.</title>
        <authorList>
            <person name="Tran T."/>
            <person name="Druce J."/>
        </authorList>
    </citation>
    <scope>NUCLEOTIDE SEQUENCE</scope>
    <source>
        <strain evidence="1">UCB-OBI-ISO-001</strain>
        <tissue evidence="1">Gonad</tissue>
    </source>
</reference>
<evidence type="ECO:0000313" key="1">
    <source>
        <dbReference type="EMBL" id="KOF83636.1"/>
    </source>
</evidence>
<dbReference type="Gene3D" id="3.30.450.30">
    <property type="entry name" value="Dynein light chain 2a, cytoplasmic"/>
    <property type="match status" value="1"/>
</dbReference>
<dbReference type="AlphaFoldDB" id="A0A0L8H2Y7"/>
<protein>
    <recommendedName>
        <fullName evidence="2">Profilin</fullName>
    </recommendedName>
</protein>
<accession>A0A0L8H2Y7</accession>
<name>A0A0L8H2Y7_OCTBM</name>
<gene>
    <name evidence="1" type="ORF">OCBIM_22023430mg</name>
</gene>
<dbReference type="SUPFAM" id="SSF55770">
    <property type="entry name" value="Profilin (actin-binding protein)"/>
    <property type="match status" value="1"/>
</dbReference>
<dbReference type="GO" id="GO:0003779">
    <property type="term" value="F:actin binding"/>
    <property type="evidence" value="ECO:0007669"/>
    <property type="project" value="InterPro"/>
</dbReference>